<name>A0A8D4BLB3_PRIMW</name>
<dbReference type="EMBL" id="CP003017">
    <property type="protein sequence ID" value="AEN90416.1"/>
    <property type="molecule type" value="Genomic_DNA"/>
</dbReference>
<evidence type="ECO:0000313" key="3">
    <source>
        <dbReference type="Proteomes" id="UP000001283"/>
    </source>
</evidence>
<accession>A0A8D4BLB3</accession>
<protein>
    <submittedName>
        <fullName evidence="2">Uncharacterized protein</fullName>
    </submittedName>
</protein>
<proteinExistence type="predicted"/>
<evidence type="ECO:0000313" key="2">
    <source>
        <dbReference type="EMBL" id="AEN90416.1"/>
    </source>
</evidence>
<keyword evidence="1" id="KW-1133">Transmembrane helix</keyword>
<evidence type="ECO:0000256" key="1">
    <source>
        <dbReference type="SAM" id="Phobius"/>
    </source>
</evidence>
<sequence length="48" mass="5735">MIFRIIYGRLTGEKGVQIESLIGLFIGFFIGIFLIYYFNDYRKRKIPN</sequence>
<gene>
    <name evidence="2" type="ORF">BMWSH_3534</name>
</gene>
<dbReference type="AlphaFoldDB" id="A0A8D4BLB3"/>
<feature type="transmembrane region" description="Helical" evidence="1">
    <location>
        <begin position="20"/>
        <end position="38"/>
    </location>
</feature>
<dbReference type="Proteomes" id="UP000001283">
    <property type="component" value="Chromosome"/>
</dbReference>
<keyword evidence="1" id="KW-0812">Transmembrane</keyword>
<keyword evidence="1" id="KW-0472">Membrane</keyword>
<reference evidence="2 3" key="1">
    <citation type="journal article" date="2011" name="J. Bacteriol.">
        <title>Complete genome sequence of the industrial strain Bacillus megaterium WSH-002.</title>
        <authorList>
            <person name="Liu L."/>
            <person name="Li Y."/>
            <person name="Zhang J."/>
            <person name="Zou W."/>
            <person name="Zhou Z."/>
            <person name="Liu J."/>
            <person name="Li X."/>
            <person name="Wang L."/>
            <person name="Chen J."/>
        </authorList>
    </citation>
    <scope>NUCLEOTIDE SEQUENCE [LARGE SCALE GENOMIC DNA]</scope>
    <source>
        <strain evidence="2 3">WSH-002</strain>
    </source>
</reference>
<dbReference type="KEGG" id="bmh:BMWSH_3534"/>
<organism evidence="2 3">
    <name type="scientific">Priestia megaterium (strain WSH-002)</name>
    <name type="common">Bacillus megaterium</name>
    <dbReference type="NCBI Taxonomy" id="1006007"/>
    <lineage>
        <taxon>Bacteria</taxon>
        <taxon>Bacillati</taxon>
        <taxon>Bacillota</taxon>
        <taxon>Bacilli</taxon>
        <taxon>Bacillales</taxon>
        <taxon>Bacillaceae</taxon>
        <taxon>Priestia</taxon>
    </lineage>
</organism>